<dbReference type="SMART" id="SM00530">
    <property type="entry name" value="HTH_XRE"/>
    <property type="match status" value="1"/>
</dbReference>
<dbReference type="AlphaFoldDB" id="L7LEG5"/>
<accession>L7LEG5</accession>
<dbReference type="RefSeq" id="WP_006894740.1">
    <property type="nucleotide sequence ID" value="NZ_BANU01000002.1"/>
</dbReference>
<dbReference type="InterPro" id="IPR001387">
    <property type="entry name" value="Cro/C1-type_HTH"/>
</dbReference>
<keyword evidence="3" id="KW-1185">Reference proteome</keyword>
<dbReference type="GO" id="GO:0003677">
    <property type="term" value="F:DNA binding"/>
    <property type="evidence" value="ECO:0007669"/>
    <property type="project" value="InterPro"/>
</dbReference>
<evidence type="ECO:0000259" key="1">
    <source>
        <dbReference type="PROSITE" id="PS50943"/>
    </source>
</evidence>
<dbReference type="Gene3D" id="1.10.260.40">
    <property type="entry name" value="lambda repressor-like DNA-binding domains"/>
    <property type="match status" value="1"/>
</dbReference>
<comment type="caution">
    <text evidence="2">The sequence shown here is derived from an EMBL/GenBank/DDBJ whole genome shotgun (WGS) entry which is preliminary data.</text>
</comment>
<name>L7LEG5_9ACTN</name>
<organism evidence="2 3">
    <name type="scientific">Gordonia sihwensis NBRC 108236</name>
    <dbReference type="NCBI Taxonomy" id="1223544"/>
    <lineage>
        <taxon>Bacteria</taxon>
        <taxon>Bacillati</taxon>
        <taxon>Actinomycetota</taxon>
        <taxon>Actinomycetes</taxon>
        <taxon>Mycobacteriales</taxon>
        <taxon>Gordoniaceae</taxon>
        <taxon>Gordonia</taxon>
    </lineage>
</organism>
<dbReference type="SUPFAM" id="SSF47413">
    <property type="entry name" value="lambda repressor-like DNA-binding domains"/>
    <property type="match status" value="1"/>
</dbReference>
<sequence length="203" mass="22865">MGDDKDTEYLPRDLGYWEENFFHEMRVRREAMGLSQTEFAKMLTDYPDNTGTKFYQATIQRIESGERPVKLFEAVWIAALLNSSVHEMINGYSIEFAYEELVSHIGPDAFDHELERAEMLHGPGRIVSELIDQYKAAVAATSGAQADENLLRVAEAIVELDKVARVGRVVYRQELKKAAAACAALERTYPRSIRGDVGDDSEA</sequence>
<dbReference type="InterPro" id="IPR010982">
    <property type="entry name" value="Lambda_DNA-bd_dom_sf"/>
</dbReference>
<dbReference type="EMBL" id="BANU01000002">
    <property type="protein sequence ID" value="GAC59505.1"/>
    <property type="molecule type" value="Genomic_DNA"/>
</dbReference>
<feature type="domain" description="HTH cro/C1-type" evidence="1">
    <location>
        <begin position="25"/>
        <end position="88"/>
    </location>
</feature>
<dbReference type="eggNOG" id="ENOG502ZP1W">
    <property type="taxonomic scope" value="Bacteria"/>
</dbReference>
<gene>
    <name evidence="2" type="ORF">GSI01S_02_01480</name>
</gene>
<evidence type="ECO:0000313" key="2">
    <source>
        <dbReference type="EMBL" id="GAC59505.1"/>
    </source>
</evidence>
<reference evidence="2 3" key="1">
    <citation type="submission" date="2012-12" db="EMBL/GenBank/DDBJ databases">
        <title>Whole genome shotgun sequence of Gordonia sihwensis NBRC 108236.</title>
        <authorList>
            <person name="Yoshida I."/>
            <person name="Hosoyama A."/>
            <person name="Tsuchikane K."/>
            <person name="Ando Y."/>
            <person name="Baba S."/>
            <person name="Ohji S."/>
            <person name="Hamada M."/>
            <person name="Tamura T."/>
            <person name="Yamazoe A."/>
            <person name="Yamazaki S."/>
            <person name="Fujita N."/>
        </authorList>
    </citation>
    <scope>NUCLEOTIDE SEQUENCE [LARGE SCALE GENOMIC DNA]</scope>
    <source>
        <strain evidence="2 3">NBRC 108236</strain>
    </source>
</reference>
<protein>
    <recommendedName>
        <fullName evidence="1">HTH cro/C1-type domain-containing protein</fullName>
    </recommendedName>
</protein>
<evidence type="ECO:0000313" key="3">
    <source>
        <dbReference type="Proteomes" id="UP000035083"/>
    </source>
</evidence>
<dbReference type="Proteomes" id="UP000035083">
    <property type="component" value="Unassembled WGS sequence"/>
</dbReference>
<proteinExistence type="predicted"/>
<dbReference type="PROSITE" id="PS50943">
    <property type="entry name" value="HTH_CROC1"/>
    <property type="match status" value="1"/>
</dbReference>
<dbReference type="CDD" id="cd00093">
    <property type="entry name" value="HTH_XRE"/>
    <property type="match status" value="1"/>
</dbReference>